<dbReference type="Proteomes" id="UP000011599">
    <property type="component" value="Unassembled WGS sequence"/>
</dbReference>
<reference evidence="1 2" key="1">
    <citation type="journal article" date="2014" name="PLoS Genet.">
        <title>Phylogenetically driven sequencing of extremely halophilic archaea reveals strategies for static and dynamic osmo-response.</title>
        <authorList>
            <person name="Becker E.A."/>
            <person name="Seitzer P.M."/>
            <person name="Tritt A."/>
            <person name="Larsen D."/>
            <person name="Krusor M."/>
            <person name="Yao A.I."/>
            <person name="Wu D."/>
            <person name="Madern D."/>
            <person name="Eisen J.A."/>
            <person name="Darling A.E."/>
            <person name="Facciotti M.T."/>
        </authorList>
    </citation>
    <scope>NUCLEOTIDE SEQUENCE [LARGE SCALE GENOMIC DNA]</scope>
    <source>
        <strain evidence="1 2">GA33</strain>
    </source>
</reference>
<evidence type="ECO:0000313" key="1">
    <source>
        <dbReference type="EMBL" id="ELY46172.1"/>
    </source>
</evidence>
<protein>
    <submittedName>
        <fullName evidence="1">Uncharacterized protein</fullName>
    </submittedName>
</protein>
<accession>L9W9X5</accession>
<dbReference type="EMBL" id="AOHW01000004">
    <property type="protein sequence ID" value="ELY46172.1"/>
    <property type="molecule type" value="Genomic_DNA"/>
</dbReference>
<gene>
    <name evidence="1" type="ORF">C496_01356</name>
</gene>
<proteinExistence type="predicted"/>
<keyword evidence="2" id="KW-1185">Reference proteome</keyword>
<comment type="caution">
    <text evidence="1">The sequence shown here is derived from an EMBL/GenBank/DDBJ whole genome shotgun (WGS) entry which is preliminary data.</text>
</comment>
<sequence length="88" mass="9940">MEAGRLICDLGLSHNLPPAVSLVPFLELSEHLGSRESVLVSDLGNQVERMILGGRTLMIVSEFDKFEYDQQVILRIAHHGLSWPRYHT</sequence>
<evidence type="ECO:0000313" key="2">
    <source>
        <dbReference type="Proteomes" id="UP000011599"/>
    </source>
</evidence>
<dbReference type="AlphaFoldDB" id="L9W9X5"/>
<name>L9W9X5_9EURY</name>
<organism evidence="1 2">
    <name type="scientific">Natronorubrum tibetense GA33</name>
    <dbReference type="NCBI Taxonomy" id="1114856"/>
    <lineage>
        <taxon>Archaea</taxon>
        <taxon>Methanobacteriati</taxon>
        <taxon>Methanobacteriota</taxon>
        <taxon>Stenosarchaea group</taxon>
        <taxon>Halobacteria</taxon>
        <taxon>Halobacteriales</taxon>
        <taxon>Natrialbaceae</taxon>
        <taxon>Natronorubrum</taxon>
    </lineage>
</organism>